<reference evidence="1" key="1">
    <citation type="submission" date="2018-02" db="EMBL/GenBank/DDBJ databases">
        <title>Rhizophora mucronata_Transcriptome.</title>
        <authorList>
            <person name="Meera S.P."/>
            <person name="Sreeshan A."/>
            <person name="Augustine A."/>
        </authorList>
    </citation>
    <scope>NUCLEOTIDE SEQUENCE</scope>
    <source>
        <tissue evidence="1">Leaf</tissue>
    </source>
</reference>
<accession>A0A2P2ISH1</accession>
<sequence>MFCFLAFFPVIGWQEHSRRICTQQLTSSSAQVYFCGSLYEEREF</sequence>
<dbReference type="AlphaFoldDB" id="A0A2P2ISH1"/>
<dbReference type="EMBL" id="GGEC01003681">
    <property type="protein sequence ID" value="MBW84164.1"/>
    <property type="molecule type" value="Transcribed_RNA"/>
</dbReference>
<evidence type="ECO:0000313" key="1">
    <source>
        <dbReference type="EMBL" id="MBW84164.1"/>
    </source>
</evidence>
<protein>
    <submittedName>
        <fullName evidence="1">Uncharacterized protein</fullName>
    </submittedName>
</protein>
<organism evidence="1">
    <name type="scientific">Rhizophora mucronata</name>
    <name type="common">Asiatic mangrove</name>
    <dbReference type="NCBI Taxonomy" id="61149"/>
    <lineage>
        <taxon>Eukaryota</taxon>
        <taxon>Viridiplantae</taxon>
        <taxon>Streptophyta</taxon>
        <taxon>Embryophyta</taxon>
        <taxon>Tracheophyta</taxon>
        <taxon>Spermatophyta</taxon>
        <taxon>Magnoliopsida</taxon>
        <taxon>eudicotyledons</taxon>
        <taxon>Gunneridae</taxon>
        <taxon>Pentapetalae</taxon>
        <taxon>rosids</taxon>
        <taxon>fabids</taxon>
        <taxon>Malpighiales</taxon>
        <taxon>Rhizophoraceae</taxon>
        <taxon>Rhizophora</taxon>
    </lineage>
</organism>
<proteinExistence type="predicted"/>
<name>A0A2P2ISH1_RHIMU</name>